<evidence type="ECO:0000313" key="1">
    <source>
        <dbReference type="EMBL" id="PWN88758.1"/>
    </source>
</evidence>
<dbReference type="RefSeq" id="XP_025375956.1">
    <property type="nucleotide sequence ID" value="XM_025522524.1"/>
</dbReference>
<dbReference type="AlphaFoldDB" id="A0A316YJG7"/>
<gene>
    <name evidence="1" type="ORF">FA10DRAFT_268906</name>
</gene>
<dbReference type="GeneID" id="37044440"/>
<organism evidence="1 2">
    <name type="scientific">Acaromyces ingoldii</name>
    <dbReference type="NCBI Taxonomy" id="215250"/>
    <lineage>
        <taxon>Eukaryota</taxon>
        <taxon>Fungi</taxon>
        <taxon>Dikarya</taxon>
        <taxon>Basidiomycota</taxon>
        <taxon>Ustilaginomycotina</taxon>
        <taxon>Exobasidiomycetes</taxon>
        <taxon>Exobasidiales</taxon>
        <taxon>Cryptobasidiaceae</taxon>
        <taxon>Acaromyces</taxon>
    </lineage>
</organism>
<reference evidence="1 2" key="1">
    <citation type="journal article" date="2018" name="Mol. Biol. Evol.">
        <title>Broad Genomic Sampling Reveals a Smut Pathogenic Ancestry of the Fungal Clade Ustilaginomycotina.</title>
        <authorList>
            <person name="Kijpornyongpan T."/>
            <person name="Mondo S.J."/>
            <person name="Barry K."/>
            <person name="Sandor L."/>
            <person name="Lee J."/>
            <person name="Lipzen A."/>
            <person name="Pangilinan J."/>
            <person name="LaButti K."/>
            <person name="Hainaut M."/>
            <person name="Henrissat B."/>
            <person name="Grigoriev I.V."/>
            <person name="Spatafora J.W."/>
            <person name="Aime M.C."/>
        </authorList>
    </citation>
    <scope>NUCLEOTIDE SEQUENCE [LARGE SCALE GENOMIC DNA]</scope>
    <source>
        <strain evidence="1 2">MCA 4198</strain>
    </source>
</reference>
<dbReference type="Proteomes" id="UP000245768">
    <property type="component" value="Unassembled WGS sequence"/>
</dbReference>
<dbReference type="InParanoid" id="A0A316YJG7"/>
<sequence length="218" mass="23647">MGGLSSKPCPWDALSDSPVLVDTGTVDLPGGLASSTALLRTKVKGKTVTVLDGFDKTTVLYSVKKKHGKGTVTNASGQLIMNFKKLYNTKVFDPASGKLIVDMKVNYPWCHFLTPRWEFVLHRPDGRSITVQVVEQKPENWTVFSIDEKTIAICSTKFTGPDGKEINYKRNTGILIARGVDLGLAALLVSLMQLRVEDTLSDTIELGSNVGCGFLGAV</sequence>
<protein>
    <submittedName>
        <fullName evidence="1">Uncharacterized protein</fullName>
    </submittedName>
</protein>
<proteinExistence type="predicted"/>
<keyword evidence="2" id="KW-1185">Reference proteome</keyword>
<accession>A0A316YJG7</accession>
<name>A0A316YJG7_9BASI</name>
<evidence type="ECO:0000313" key="2">
    <source>
        <dbReference type="Proteomes" id="UP000245768"/>
    </source>
</evidence>
<dbReference type="EMBL" id="KZ819638">
    <property type="protein sequence ID" value="PWN88758.1"/>
    <property type="molecule type" value="Genomic_DNA"/>
</dbReference>